<gene>
    <name evidence="1" type="ORF">BpHYR1_010748</name>
</gene>
<dbReference type="Proteomes" id="UP000276133">
    <property type="component" value="Unassembled WGS sequence"/>
</dbReference>
<reference evidence="1 2" key="1">
    <citation type="journal article" date="2018" name="Sci. Rep.">
        <title>Genomic signatures of local adaptation to the degree of environmental predictability in rotifers.</title>
        <authorList>
            <person name="Franch-Gras L."/>
            <person name="Hahn C."/>
            <person name="Garcia-Roger E.M."/>
            <person name="Carmona M.J."/>
            <person name="Serra M."/>
            <person name="Gomez A."/>
        </authorList>
    </citation>
    <scope>NUCLEOTIDE SEQUENCE [LARGE SCALE GENOMIC DNA]</scope>
    <source>
        <strain evidence="1">HYR1</strain>
    </source>
</reference>
<keyword evidence="2" id="KW-1185">Reference proteome</keyword>
<name>A0A3M7RWL2_BRAPC</name>
<protein>
    <submittedName>
        <fullName evidence="1">Uncharacterized protein</fullName>
    </submittedName>
</protein>
<evidence type="ECO:0000313" key="2">
    <source>
        <dbReference type="Proteomes" id="UP000276133"/>
    </source>
</evidence>
<sequence length="87" mass="9823">MVSMVLVPYGINPNFDIVPRISMHLATKYVFLLIKIKLKTFGLVLCSKFTLTKLVGIVAVDVFVGDVFVKLSSIINNISFQCQFDYF</sequence>
<proteinExistence type="predicted"/>
<dbReference type="EMBL" id="REGN01002495">
    <property type="protein sequence ID" value="RNA27768.1"/>
    <property type="molecule type" value="Genomic_DNA"/>
</dbReference>
<comment type="caution">
    <text evidence="1">The sequence shown here is derived from an EMBL/GenBank/DDBJ whole genome shotgun (WGS) entry which is preliminary data.</text>
</comment>
<dbReference type="AlphaFoldDB" id="A0A3M7RWL2"/>
<organism evidence="1 2">
    <name type="scientific">Brachionus plicatilis</name>
    <name type="common">Marine rotifer</name>
    <name type="synonym">Brachionus muelleri</name>
    <dbReference type="NCBI Taxonomy" id="10195"/>
    <lineage>
        <taxon>Eukaryota</taxon>
        <taxon>Metazoa</taxon>
        <taxon>Spiralia</taxon>
        <taxon>Gnathifera</taxon>
        <taxon>Rotifera</taxon>
        <taxon>Eurotatoria</taxon>
        <taxon>Monogononta</taxon>
        <taxon>Pseudotrocha</taxon>
        <taxon>Ploima</taxon>
        <taxon>Brachionidae</taxon>
        <taxon>Brachionus</taxon>
    </lineage>
</organism>
<evidence type="ECO:0000313" key="1">
    <source>
        <dbReference type="EMBL" id="RNA27768.1"/>
    </source>
</evidence>
<accession>A0A3M7RWL2</accession>